<feature type="region of interest" description="Disordered" evidence="1">
    <location>
        <begin position="95"/>
        <end position="116"/>
    </location>
</feature>
<evidence type="ECO:0000256" key="1">
    <source>
        <dbReference type="SAM" id="MobiDB-lite"/>
    </source>
</evidence>
<organism evidence="2 3">
    <name type="scientific">Prunus persica</name>
    <name type="common">Peach</name>
    <name type="synonym">Amygdalus persica</name>
    <dbReference type="NCBI Taxonomy" id="3760"/>
    <lineage>
        <taxon>Eukaryota</taxon>
        <taxon>Viridiplantae</taxon>
        <taxon>Streptophyta</taxon>
        <taxon>Embryophyta</taxon>
        <taxon>Tracheophyta</taxon>
        <taxon>Spermatophyta</taxon>
        <taxon>Magnoliopsida</taxon>
        <taxon>eudicotyledons</taxon>
        <taxon>Gunneridae</taxon>
        <taxon>Pentapetalae</taxon>
        <taxon>rosids</taxon>
        <taxon>fabids</taxon>
        <taxon>Rosales</taxon>
        <taxon>Rosaceae</taxon>
        <taxon>Amygdaloideae</taxon>
        <taxon>Amygdaleae</taxon>
        <taxon>Prunus</taxon>
    </lineage>
</organism>
<dbReference type="AlphaFoldDB" id="A0A251Q6B6"/>
<gene>
    <name evidence="2" type="ORF">PRUPE_3G272700</name>
</gene>
<accession>A0A251Q6B6</accession>
<name>A0A251Q6B6_PRUPE</name>
<keyword evidence="3" id="KW-1185">Reference proteome</keyword>
<sequence length="116" mass="12890">MCLDLEINILWILEYTAKRRDQDVERYISCDFLDLSKCKVVAVQRLHFPIPSTLHQAGKSALALDMSQSATWCNFQTSRKGKILRLIQGPGWEDSGCGASSGDHAVAPGIGRQQIN</sequence>
<reference evidence="2 3" key="1">
    <citation type="journal article" date="2013" name="Nat. Genet.">
        <title>The high-quality draft genome of peach (Prunus persica) identifies unique patterns of genetic diversity, domestication and genome evolution.</title>
        <authorList>
            <consortium name="International Peach Genome Initiative"/>
            <person name="Verde I."/>
            <person name="Abbott A.G."/>
            <person name="Scalabrin S."/>
            <person name="Jung S."/>
            <person name="Shu S."/>
            <person name="Marroni F."/>
            <person name="Zhebentyayeva T."/>
            <person name="Dettori M.T."/>
            <person name="Grimwood J."/>
            <person name="Cattonaro F."/>
            <person name="Zuccolo A."/>
            <person name="Rossini L."/>
            <person name="Jenkins J."/>
            <person name="Vendramin E."/>
            <person name="Meisel L.A."/>
            <person name="Decroocq V."/>
            <person name="Sosinski B."/>
            <person name="Prochnik S."/>
            <person name="Mitros T."/>
            <person name="Policriti A."/>
            <person name="Cipriani G."/>
            <person name="Dondini L."/>
            <person name="Ficklin S."/>
            <person name="Goodstein D.M."/>
            <person name="Xuan P."/>
            <person name="Del Fabbro C."/>
            <person name="Aramini V."/>
            <person name="Copetti D."/>
            <person name="Gonzalez S."/>
            <person name="Horner D.S."/>
            <person name="Falchi R."/>
            <person name="Lucas S."/>
            <person name="Mica E."/>
            <person name="Maldonado J."/>
            <person name="Lazzari B."/>
            <person name="Bielenberg D."/>
            <person name="Pirona R."/>
            <person name="Miculan M."/>
            <person name="Barakat A."/>
            <person name="Testolin R."/>
            <person name="Stella A."/>
            <person name="Tartarini S."/>
            <person name="Tonutti P."/>
            <person name="Arus P."/>
            <person name="Orellana A."/>
            <person name="Wells C."/>
            <person name="Main D."/>
            <person name="Vizzotto G."/>
            <person name="Silva H."/>
            <person name="Salamini F."/>
            <person name="Schmutz J."/>
            <person name="Morgante M."/>
            <person name="Rokhsar D.S."/>
        </authorList>
    </citation>
    <scope>NUCLEOTIDE SEQUENCE [LARGE SCALE GENOMIC DNA]</scope>
    <source>
        <strain evidence="3">cv. Nemared</strain>
    </source>
</reference>
<dbReference type="Proteomes" id="UP000006882">
    <property type="component" value="Chromosome G3"/>
</dbReference>
<evidence type="ECO:0000313" key="3">
    <source>
        <dbReference type="Proteomes" id="UP000006882"/>
    </source>
</evidence>
<dbReference type="EMBL" id="CM007653">
    <property type="protein sequence ID" value="ONI19337.1"/>
    <property type="molecule type" value="Genomic_DNA"/>
</dbReference>
<evidence type="ECO:0000313" key="2">
    <source>
        <dbReference type="EMBL" id="ONI19337.1"/>
    </source>
</evidence>
<proteinExistence type="predicted"/>
<protein>
    <submittedName>
        <fullName evidence="2">Uncharacterized protein</fullName>
    </submittedName>
</protein>
<dbReference type="Gramene" id="ONI19337">
    <property type="protein sequence ID" value="ONI19337"/>
    <property type="gene ID" value="PRUPE_3G272700"/>
</dbReference>